<evidence type="ECO:0000256" key="1">
    <source>
        <dbReference type="ARBA" id="ARBA00008092"/>
    </source>
</evidence>
<dbReference type="AlphaFoldDB" id="A0A7D9EWT6"/>
<keyword evidence="3 10" id="KW-0863">Zinc-finger</keyword>
<dbReference type="PRINTS" id="PR00398">
    <property type="entry name" value="STRDHORMONER"/>
</dbReference>
<dbReference type="Gene3D" id="3.30.50.10">
    <property type="entry name" value="Erythroid Transcription Factor GATA-1, subunit A"/>
    <property type="match status" value="1"/>
</dbReference>
<dbReference type="GO" id="GO:0008270">
    <property type="term" value="F:zinc ion binding"/>
    <property type="evidence" value="ECO:0007669"/>
    <property type="project" value="UniProtKB-KW"/>
</dbReference>
<comment type="subcellular location">
    <subcellularLocation>
        <location evidence="10">Nucleus</location>
    </subcellularLocation>
</comment>
<evidence type="ECO:0000256" key="3">
    <source>
        <dbReference type="ARBA" id="ARBA00022771"/>
    </source>
</evidence>
<dbReference type="PANTHER" id="PTHR48092">
    <property type="entry name" value="KNIRPS-RELATED PROTEIN-RELATED"/>
    <property type="match status" value="1"/>
</dbReference>
<evidence type="ECO:0000313" key="14">
    <source>
        <dbReference type="EMBL" id="CAB4017395.1"/>
    </source>
</evidence>
<dbReference type="Pfam" id="PF00104">
    <property type="entry name" value="Hormone_recep"/>
    <property type="match status" value="1"/>
</dbReference>
<feature type="domain" description="NR LBD" evidence="13">
    <location>
        <begin position="129"/>
        <end position="354"/>
    </location>
</feature>
<evidence type="ECO:0000256" key="6">
    <source>
        <dbReference type="ARBA" id="ARBA00023125"/>
    </source>
</evidence>
<name>A0A7D9EWT6_PARCT</name>
<evidence type="ECO:0000256" key="10">
    <source>
        <dbReference type="RuleBase" id="RU004334"/>
    </source>
</evidence>
<dbReference type="EMBL" id="CACRXK020009527">
    <property type="protein sequence ID" value="CAB4017395.1"/>
    <property type="molecule type" value="Genomic_DNA"/>
</dbReference>
<gene>
    <name evidence="15" type="ORF">PACLA_8A016891</name>
    <name evidence="14" type="ORF">PACLA_8A084288</name>
</gene>
<dbReference type="CDD" id="cd06916">
    <property type="entry name" value="NR_DBD_like"/>
    <property type="match status" value="1"/>
</dbReference>
<keyword evidence="5 10" id="KW-0805">Transcription regulation</keyword>
<dbReference type="Pfam" id="PF00105">
    <property type="entry name" value="zf-C4"/>
    <property type="match status" value="1"/>
</dbReference>
<dbReference type="PRINTS" id="PR00546">
    <property type="entry name" value="THYROIDHORMR"/>
</dbReference>
<evidence type="ECO:0000256" key="7">
    <source>
        <dbReference type="ARBA" id="ARBA00023163"/>
    </source>
</evidence>
<dbReference type="InterPro" id="IPR000536">
    <property type="entry name" value="Nucl_hrmn_rcpt_lig-bd"/>
</dbReference>
<reference evidence="15" key="1">
    <citation type="submission" date="2020-04" db="EMBL/GenBank/DDBJ databases">
        <authorList>
            <person name="Alioto T."/>
            <person name="Alioto T."/>
            <person name="Gomez Garrido J."/>
        </authorList>
    </citation>
    <scope>NUCLEOTIDE SEQUENCE</scope>
    <source>
        <strain evidence="15">A484AB</strain>
    </source>
</reference>
<dbReference type="InterPro" id="IPR013088">
    <property type="entry name" value="Znf_NHR/GATA"/>
</dbReference>
<dbReference type="GO" id="GO:0004879">
    <property type="term" value="F:nuclear receptor activity"/>
    <property type="evidence" value="ECO:0007669"/>
    <property type="project" value="InterPro"/>
</dbReference>
<keyword evidence="6 10" id="KW-0238">DNA-binding</keyword>
<keyword evidence="8 10" id="KW-0675">Receptor</keyword>
<dbReference type="EMBL" id="CACRXK020018464">
    <property type="protein sequence ID" value="CAB4032516.1"/>
    <property type="molecule type" value="Genomic_DNA"/>
</dbReference>
<dbReference type="PROSITE" id="PS51843">
    <property type="entry name" value="NR_LBD"/>
    <property type="match status" value="1"/>
</dbReference>
<evidence type="ECO:0000313" key="16">
    <source>
        <dbReference type="Proteomes" id="UP001152795"/>
    </source>
</evidence>
<dbReference type="Proteomes" id="UP001152795">
    <property type="component" value="Unassembled WGS sequence"/>
</dbReference>
<evidence type="ECO:0000259" key="12">
    <source>
        <dbReference type="PROSITE" id="PS51030"/>
    </source>
</evidence>
<comment type="similarity">
    <text evidence="1">Belongs to the nuclear hormone receptor family. NR1 subfamily.</text>
</comment>
<dbReference type="InterPro" id="IPR001723">
    <property type="entry name" value="Nuclear_hrmn_rcpt"/>
</dbReference>
<sequence length="356" mass="39927">MSTGSENEDLCAVCGAPSTGYHYGCYACEGCKSFFKRTVQKNLVEKYQCQNGDDGCEITLESRAKCQACRLKKCLSVGMVFGGVRGDRQRGGRSFYPLKQAEEDSPQSSTEYVKEEAASPSSEPSTPHDTAQILQQLLAASPAIIPPGEYLLRPPLQDPEINIPLTRLSNGLSLELKLIVDWAKAVPGFSELIKEDKVKLLSSAAMELQVFRVLYRSMPYGESLHMNQPTVLSREECYMFLSEELVDGMLDVVQRLRALMIDESEFACLNAILLFNCDTEGLVNREAVERQCQIIMETLKAYGEQKQPGRFAKILLRLPVLREVCNKGYHYFVRVQLEGEVTMSTLLTQMFEKARI</sequence>
<evidence type="ECO:0000313" key="15">
    <source>
        <dbReference type="EMBL" id="CAB4032516.1"/>
    </source>
</evidence>
<dbReference type="GO" id="GO:0005634">
    <property type="term" value="C:nucleus"/>
    <property type="evidence" value="ECO:0007669"/>
    <property type="project" value="UniProtKB-SubCell"/>
</dbReference>
<keyword evidence="9 10" id="KW-0539">Nucleus</keyword>
<dbReference type="SUPFAM" id="SSF57716">
    <property type="entry name" value="Glucocorticoid receptor-like (DNA-binding domain)"/>
    <property type="match status" value="1"/>
</dbReference>
<organism evidence="15 16">
    <name type="scientific">Paramuricea clavata</name>
    <name type="common">Red gorgonian</name>
    <name type="synonym">Violescent sea-whip</name>
    <dbReference type="NCBI Taxonomy" id="317549"/>
    <lineage>
        <taxon>Eukaryota</taxon>
        <taxon>Metazoa</taxon>
        <taxon>Cnidaria</taxon>
        <taxon>Anthozoa</taxon>
        <taxon>Octocorallia</taxon>
        <taxon>Malacalcyonacea</taxon>
        <taxon>Plexauridae</taxon>
        <taxon>Paramuricea</taxon>
    </lineage>
</organism>
<protein>
    <submittedName>
        <fullName evidence="15">Steroid hormone receptor ERR2 isoform X2</fullName>
    </submittedName>
</protein>
<keyword evidence="16" id="KW-1185">Reference proteome</keyword>
<dbReference type="SUPFAM" id="SSF48508">
    <property type="entry name" value="Nuclear receptor ligand-binding domain"/>
    <property type="match status" value="1"/>
</dbReference>
<dbReference type="GO" id="GO:0043565">
    <property type="term" value="F:sequence-specific DNA binding"/>
    <property type="evidence" value="ECO:0007669"/>
    <property type="project" value="InterPro"/>
</dbReference>
<keyword evidence="7 10" id="KW-0804">Transcription</keyword>
<dbReference type="PRINTS" id="PR00047">
    <property type="entry name" value="STROIDFINGER"/>
</dbReference>
<dbReference type="InterPro" id="IPR050200">
    <property type="entry name" value="Nuclear_hormone_rcpt_NR3"/>
</dbReference>
<evidence type="ECO:0000256" key="8">
    <source>
        <dbReference type="ARBA" id="ARBA00023170"/>
    </source>
</evidence>
<evidence type="ECO:0000256" key="11">
    <source>
        <dbReference type="SAM" id="MobiDB-lite"/>
    </source>
</evidence>
<dbReference type="InterPro" id="IPR035500">
    <property type="entry name" value="NHR-like_dom_sf"/>
</dbReference>
<evidence type="ECO:0000256" key="4">
    <source>
        <dbReference type="ARBA" id="ARBA00022833"/>
    </source>
</evidence>
<feature type="region of interest" description="Disordered" evidence="11">
    <location>
        <begin position="96"/>
        <end position="129"/>
    </location>
</feature>
<comment type="caution">
    <text evidence="15">The sequence shown here is derived from an EMBL/GenBank/DDBJ whole genome shotgun (WGS) entry which is preliminary data.</text>
</comment>
<dbReference type="PROSITE" id="PS00031">
    <property type="entry name" value="NUCLEAR_REC_DBD_1"/>
    <property type="match status" value="1"/>
</dbReference>
<evidence type="ECO:0000256" key="9">
    <source>
        <dbReference type="ARBA" id="ARBA00023242"/>
    </source>
</evidence>
<dbReference type="InterPro" id="IPR001628">
    <property type="entry name" value="Znf_hrmn_rcpt"/>
</dbReference>
<dbReference type="InterPro" id="IPR001728">
    <property type="entry name" value="ThyrH_rcpt"/>
</dbReference>
<evidence type="ECO:0000259" key="13">
    <source>
        <dbReference type="PROSITE" id="PS51843"/>
    </source>
</evidence>
<feature type="domain" description="Nuclear receptor" evidence="12">
    <location>
        <begin position="8"/>
        <end position="86"/>
    </location>
</feature>
<keyword evidence="2 10" id="KW-0479">Metal-binding</keyword>
<dbReference type="SMART" id="SM00430">
    <property type="entry name" value="HOLI"/>
    <property type="match status" value="1"/>
</dbReference>
<dbReference type="Gene3D" id="1.10.565.10">
    <property type="entry name" value="Retinoid X Receptor"/>
    <property type="match status" value="1"/>
</dbReference>
<dbReference type="PROSITE" id="PS51030">
    <property type="entry name" value="NUCLEAR_REC_DBD_2"/>
    <property type="match status" value="1"/>
</dbReference>
<evidence type="ECO:0000256" key="2">
    <source>
        <dbReference type="ARBA" id="ARBA00022723"/>
    </source>
</evidence>
<dbReference type="SMART" id="SM00399">
    <property type="entry name" value="ZnF_C4"/>
    <property type="match status" value="1"/>
</dbReference>
<keyword evidence="4 10" id="KW-0862">Zinc</keyword>
<evidence type="ECO:0000256" key="5">
    <source>
        <dbReference type="ARBA" id="ARBA00023015"/>
    </source>
</evidence>
<proteinExistence type="inferred from homology"/>
<accession>A0A7D9EWT6</accession>
<dbReference type="OrthoDB" id="5799427at2759"/>